<dbReference type="RefSeq" id="WP_323307064.1">
    <property type="nucleotide sequence ID" value="NZ_JAYGHT010000226.1"/>
</dbReference>
<keyword evidence="1" id="KW-0489">Methyltransferase</keyword>
<dbReference type="EC" id="2.1.1.-" evidence="1"/>
<dbReference type="PANTHER" id="PTHR37909">
    <property type="entry name" value="S-ADENOSYL-L-METHIONINE-DEPENDENT METHYLTRANSFERASES SUPERFAMILY PROTEIN"/>
    <property type="match status" value="1"/>
</dbReference>
<evidence type="ECO:0000313" key="1">
    <source>
        <dbReference type="EMBL" id="MEA5523361.1"/>
    </source>
</evidence>
<comment type="caution">
    <text evidence="1">The sequence shown here is derived from an EMBL/GenBank/DDBJ whole genome shotgun (WGS) entry which is preliminary data.</text>
</comment>
<dbReference type="PANTHER" id="PTHR37909:SF1">
    <property type="entry name" value="S-ADENOSYL-L-METHIONINE-DEPENDENT METHYLTRANSFERASES SUPERFAMILY PROTEIN"/>
    <property type="match status" value="1"/>
</dbReference>
<dbReference type="SUPFAM" id="SSF53335">
    <property type="entry name" value="S-adenosyl-L-methionine-dependent methyltransferases"/>
    <property type="match status" value="1"/>
</dbReference>
<proteinExistence type="predicted"/>
<keyword evidence="1" id="KW-0808">Transferase</keyword>
<reference evidence="1 2" key="1">
    <citation type="submission" date="2023-12" db="EMBL/GenBank/DDBJ databases">
        <title>Baltic Sea Cyanobacteria.</title>
        <authorList>
            <person name="Delbaje E."/>
            <person name="Fewer D.P."/>
            <person name="Shishido T.K."/>
        </authorList>
    </citation>
    <scope>NUCLEOTIDE SEQUENCE [LARGE SCALE GENOMIC DNA]</scope>
    <source>
        <strain evidence="1 2">CCNP 1315</strain>
    </source>
</reference>
<sequence>DWDFHANRLADKNEVKEYNPFTLMQKPLSDAERHVIQLVEPMQGWFTDSEKLALFRTVQAQPKDGKVLEIGSFMGRSTNAIAHASVNTNREIYALDVWLDFGEDLDDRAQSDNGIFILNSFLKNTQWFLEKLRVLKGSTTQYKYLLSQLEFDLIFVDAAHDYQNVVNDISIALTCIKPNGFMIGHDYHNMGGQEVIQAVHDTLFKYDEIKIKGVFEGTTVWFAQIPAGFNK</sequence>
<keyword evidence="2" id="KW-1185">Reference proteome</keyword>
<dbReference type="InterPro" id="IPR029063">
    <property type="entry name" value="SAM-dependent_MTases_sf"/>
</dbReference>
<dbReference type="Proteomes" id="UP001301728">
    <property type="component" value="Unassembled WGS sequence"/>
</dbReference>
<gene>
    <name evidence="1" type="ORF">VB854_30970</name>
</gene>
<dbReference type="EMBL" id="JAYGHT010000226">
    <property type="protein sequence ID" value="MEA5523361.1"/>
    <property type="molecule type" value="Genomic_DNA"/>
</dbReference>
<feature type="non-terminal residue" evidence="1">
    <location>
        <position position="1"/>
    </location>
</feature>
<name>A0ABU5U830_9CYAN</name>
<dbReference type="Gene3D" id="3.40.50.150">
    <property type="entry name" value="Vaccinia Virus protein VP39"/>
    <property type="match status" value="1"/>
</dbReference>
<dbReference type="GO" id="GO:0032259">
    <property type="term" value="P:methylation"/>
    <property type="evidence" value="ECO:0007669"/>
    <property type="project" value="UniProtKB-KW"/>
</dbReference>
<evidence type="ECO:0000313" key="2">
    <source>
        <dbReference type="Proteomes" id="UP001301728"/>
    </source>
</evidence>
<dbReference type="GO" id="GO:0008168">
    <property type="term" value="F:methyltransferase activity"/>
    <property type="evidence" value="ECO:0007669"/>
    <property type="project" value="UniProtKB-KW"/>
</dbReference>
<organism evidence="1 2">
    <name type="scientific">Limnoraphis robusta CCNP1315</name>
    <dbReference type="NCBI Taxonomy" id="3110306"/>
    <lineage>
        <taxon>Bacteria</taxon>
        <taxon>Bacillati</taxon>
        <taxon>Cyanobacteriota</taxon>
        <taxon>Cyanophyceae</taxon>
        <taxon>Oscillatoriophycideae</taxon>
        <taxon>Oscillatoriales</taxon>
        <taxon>Sirenicapillariaceae</taxon>
        <taxon>Limnoraphis</taxon>
    </lineage>
</organism>
<accession>A0ABU5U830</accession>
<protein>
    <submittedName>
        <fullName evidence="1">Class I SAM-dependent methyltransferase</fullName>
        <ecNumber evidence="1">2.1.1.-</ecNumber>
    </submittedName>
</protein>
<dbReference type="Pfam" id="PF13578">
    <property type="entry name" value="Methyltransf_24"/>
    <property type="match status" value="1"/>
</dbReference>